<dbReference type="Proteomes" id="UP000292003">
    <property type="component" value="Unassembled WGS sequence"/>
</dbReference>
<proteinExistence type="predicted"/>
<evidence type="ECO:0000313" key="3">
    <source>
        <dbReference type="Proteomes" id="UP000292003"/>
    </source>
</evidence>
<comment type="caution">
    <text evidence="2">The sequence shown here is derived from an EMBL/GenBank/DDBJ whole genome shotgun (WGS) entry which is preliminary data.</text>
</comment>
<sequence>MARVDASGRFSSKDVVEHPDWPHDHRFDIHVVQDTALLIPARPANTGSRDTISSVSQNGFGASSGFSRATRCY</sequence>
<reference evidence="2 3" key="1">
    <citation type="submission" date="2019-02" db="EMBL/GenBank/DDBJ databases">
        <title>Draft genome sequence of Amycolatopsis sp. 8-3EHSu isolated from roots of Suaeda maritima.</title>
        <authorList>
            <person name="Duangmal K."/>
            <person name="Chantavorakit T."/>
        </authorList>
    </citation>
    <scope>NUCLEOTIDE SEQUENCE [LARGE SCALE GENOMIC DNA]</scope>
    <source>
        <strain evidence="2 3">8-3EHSu</strain>
    </source>
</reference>
<dbReference type="EMBL" id="SFCC01000012">
    <property type="protein sequence ID" value="RZQ61506.1"/>
    <property type="molecule type" value="Genomic_DNA"/>
</dbReference>
<evidence type="ECO:0000256" key="1">
    <source>
        <dbReference type="SAM" id="MobiDB-lite"/>
    </source>
</evidence>
<dbReference type="AlphaFoldDB" id="A0A4Q7J496"/>
<feature type="compositionally biased region" description="Polar residues" evidence="1">
    <location>
        <begin position="45"/>
        <end position="67"/>
    </location>
</feature>
<evidence type="ECO:0000313" key="2">
    <source>
        <dbReference type="EMBL" id="RZQ61506.1"/>
    </source>
</evidence>
<dbReference type="RefSeq" id="WP_130477809.1">
    <property type="nucleotide sequence ID" value="NZ_SFCC01000012.1"/>
</dbReference>
<keyword evidence="3" id="KW-1185">Reference proteome</keyword>
<gene>
    <name evidence="2" type="ORF">EWH70_24375</name>
</gene>
<feature type="region of interest" description="Disordered" evidence="1">
    <location>
        <begin position="43"/>
        <end position="73"/>
    </location>
</feature>
<name>A0A4Q7J496_9PSEU</name>
<accession>A0A4Q7J496</accession>
<protein>
    <submittedName>
        <fullName evidence="2">Uncharacterized protein</fullName>
    </submittedName>
</protein>
<organism evidence="2 3">
    <name type="scientific">Amycolatopsis suaedae</name>
    <dbReference type="NCBI Taxonomy" id="2510978"/>
    <lineage>
        <taxon>Bacteria</taxon>
        <taxon>Bacillati</taxon>
        <taxon>Actinomycetota</taxon>
        <taxon>Actinomycetes</taxon>
        <taxon>Pseudonocardiales</taxon>
        <taxon>Pseudonocardiaceae</taxon>
        <taxon>Amycolatopsis</taxon>
    </lineage>
</organism>